<reference evidence="1 2" key="1">
    <citation type="submission" date="2011-08" db="EMBL/GenBank/DDBJ databases">
        <authorList>
            <person name="Weinstock G."/>
            <person name="Sodergren E."/>
            <person name="Clifton S."/>
            <person name="Fulton L."/>
            <person name="Fulton B."/>
            <person name="Courtney L."/>
            <person name="Fronick C."/>
            <person name="Harrison M."/>
            <person name="Strong C."/>
            <person name="Farmer C."/>
            <person name="Delahaunty K."/>
            <person name="Markovic C."/>
            <person name="Hall O."/>
            <person name="Minx P."/>
            <person name="Tomlinson C."/>
            <person name="Mitreva M."/>
            <person name="Hou S."/>
            <person name="Chen J."/>
            <person name="Wollam A."/>
            <person name="Pepin K.H."/>
            <person name="Johnson M."/>
            <person name="Bhonagiri V."/>
            <person name="Zhang X."/>
            <person name="Suruliraj S."/>
            <person name="Warren W."/>
            <person name="Chinwalla A."/>
            <person name="Mardis E.R."/>
            <person name="Wilson R.K."/>
        </authorList>
    </citation>
    <scope>NUCLEOTIDE SEQUENCE [LARGE SCALE GENOMIC DNA]</scope>
    <source>
        <strain evidence="1 2">DP7</strain>
    </source>
</reference>
<dbReference type="HOGENOM" id="CLU_130332_1_1_9"/>
<proteinExistence type="predicted"/>
<organism evidence="1 2">
    <name type="scientific">Desulfitobacterium hafniense DP7</name>
    <dbReference type="NCBI Taxonomy" id="537010"/>
    <lineage>
        <taxon>Bacteria</taxon>
        <taxon>Bacillati</taxon>
        <taxon>Bacillota</taxon>
        <taxon>Clostridia</taxon>
        <taxon>Eubacteriales</taxon>
        <taxon>Desulfitobacteriaceae</taxon>
        <taxon>Desulfitobacterium</taxon>
    </lineage>
</organism>
<evidence type="ECO:0008006" key="3">
    <source>
        <dbReference type="Google" id="ProtNLM"/>
    </source>
</evidence>
<dbReference type="Pfam" id="PF02583">
    <property type="entry name" value="Trns_repr_metal"/>
    <property type="match status" value="1"/>
</dbReference>
<dbReference type="InterPro" id="IPR003735">
    <property type="entry name" value="Metal_Tscrpt_repr"/>
</dbReference>
<name>G9XHB0_DESHA</name>
<gene>
    <name evidence="1" type="ORF">HMPREF0322_00333</name>
</gene>
<dbReference type="EMBL" id="AFZX01000010">
    <property type="protein sequence ID" value="EHL08912.1"/>
    <property type="molecule type" value="Genomic_DNA"/>
</dbReference>
<dbReference type="GO" id="GO:0003677">
    <property type="term" value="F:DNA binding"/>
    <property type="evidence" value="ECO:0007669"/>
    <property type="project" value="InterPro"/>
</dbReference>
<dbReference type="GO" id="GO:0045892">
    <property type="term" value="P:negative regulation of DNA-templated transcription"/>
    <property type="evidence" value="ECO:0007669"/>
    <property type="project" value="UniProtKB-ARBA"/>
</dbReference>
<dbReference type="InterPro" id="IPR038390">
    <property type="entry name" value="Metal_Tscrpt_repr_sf"/>
</dbReference>
<dbReference type="PATRIC" id="fig|537010.4.peg.314"/>
<dbReference type="Proteomes" id="UP000004416">
    <property type="component" value="Unassembled WGS sequence"/>
</dbReference>
<protein>
    <recommendedName>
        <fullName evidence="3">Copper-sensing transcriptional repressor CsoR</fullName>
    </recommendedName>
</protein>
<dbReference type="PANTHER" id="PTHR33677">
    <property type="entry name" value="TRANSCRIPTIONAL REPRESSOR FRMR-RELATED"/>
    <property type="match status" value="1"/>
</dbReference>
<sequence>MSDISIKECFPMAASEKEDILMRLRTIRGHISGIEKMIEEEKECADILVQVSAVTSSMNKVKNMLNRHFVDHCLDKVITEEKDLKSEVSKILDNILKFNE</sequence>
<accession>G9XHB0</accession>
<dbReference type="CDD" id="cd10148">
    <property type="entry name" value="CsoR-like_DUF156"/>
    <property type="match status" value="1"/>
</dbReference>
<dbReference type="AlphaFoldDB" id="G9XHB0"/>
<dbReference type="Gene3D" id="1.20.58.1000">
    <property type="entry name" value="Metal-sensitive repressor, helix protomer"/>
    <property type="match status" value="1"/>
</dbReference>
<evidence type="ECO:0000313" key="2">
    <source>
        <dbReference type="Proteomes" id="UP000004416"/>
    </source>
</evidence>
<evidence type="ECO:0000313" key="1">
    <source>
        <dbReference type="EMBL" id="EHL08912.1"/>
    </source>
</evidence>
<comment type="caution">
    <text evidence="1">The sequence shown here is derived from an EMBL/GenBank/DDBJ whole genome shotgun (WGS) entry which is preliminary data.</text>
</comment>
<dbReference type="GO" id="GO:0046872">
    <property type="term" value="F:metal ion binding"/>
    <property type="evidence" value="ECO:0007669"/>
    <property type="project" value="InterPro"/>
</dbReference>